<feature type="chain" id="PRO_5043673727" evidence="1">
    <location>
        <begin position="25"/>
        <end position="360"/>
    </location>
</feature>
<proteinExistence type="predicted"/>
<feature type="signal peptide" evidence="1">
    <location>
        <begin position="1"/>
        <end position="24"/>
    </location>
</feature>
<evidence type="ECO:0000313" key="3">
    <source>
        <dbReference type="Proteomes" id="UP001162060"/>
    </source>
</evidence>
<reference evidence="2" key="1">
    <citation type="submission" date="2024-01" db="EMBL/GenBank/DDBJ databases">
        <authorList>
            <person name="Webb A."/>
        </authorList>
    </citation>
    <scope>NUCLEOTIDE SEQUENCE</scope>
    <source>
        <strain evidence="2">Pm1</strain>
    </source>
</reference>
<comment type="caution">
    <text evidence="2">The sequence shown here is derived from an EMBL/GenBank/DDBJ whole genome shotgun (WGS) entry which is preliminary data.</text>
</comment>
<protein>
    <submittedName>
        <fullName evidence="2">Uncharacterized protein</fullName>
    </submittedName>
</protein>
<dbReference type="Proteomes" id="UP001162060">
    <property type="component" value="Unassembled WGS sequence"/>
</dbReference>
<name>A0AAV1TAA3_9STRA</name>
<sequence length="360" mass="39670">MQPIFLFALTAGVVFLVLVDLASGLDGLETLTSGADFDELTTVEDKRLLKGAHLHEKLSEERAFISGESIGTWWTQVTEWLRVKSEPIIAYIKQLMVKSNNVKDDATAIEAARAKNDIAANEAAHDKEDAAINDAAHAKDDATTNEAAHAKYDVATNEAAHAKEDAATNDADHAKDDAAANAAARAKDYASRATYEAARAYDDAARAQDVAALKAGRATEATATAIYEDARAVYEQAMVRNSRVETIDLSDKKNEPIMKRLKISLDEAKRSSRFREIADRVDESKMALEALEKEDGFLLWMLNLKWALRAKSPDVVVEKFLEDLGTHDVPLVQERAKQLKEAYATFLIYIKGVSRAIYPQ</sequence>
<dbReference type="EMBL" id="CAKLBY020000030">
    <property type="protein sequence ID" value="CAK7905948.1"/>
    <property type="molecule type" value="Genomic_DNA"/>
</dbReference>
<evidence type="ECO:0000256" key="1">
    <source>
        <dbReference type="SAM" id="SignalP"/>
    </source>
</evidence>
<dbReference type="AlphaFoldDB" id="A0AAV1TAA3"/>
<keyword evidence="1" id="KW-0732">Signal</keyword>
<accession>A0AAV1TAA3</accession>
<evidence type="ECO:0000313" key="2">
    <source>
        <dbReference type="EMBL" id="CAK7905948.1"/>
    </source>
</evidence>
<gene>
    <name evidence="2" type="ORF">PM001_LOCUS3223</name>
</gene>
<organism evidence="2 3">
    <name type="scientific">Peronospora matthiolae</name>
    <dbReference type="NCBI Taxonomy" id="2874970"/>
    <lineage>
        <taxon>Eukaryota</taxon>
        <taxon>Sar</taxon>
        <taxon>Stramenopiles</taxon>
        <taxon>Oomycota</taxon>
        <taxon>Peronosporomycetes</taxon>
        <taxon>Peronosporales</taxon>
        <taxon>Peronosporaceae</taxon>
        <taxon>Peronospora</taxon>
    </lineage>
</organism>